<gene>
    <name evidence="1" type="ORF">N7532_009720</name>
</gene>
<organism evidence="1 2">
    <name type="scientific">Penicillium argentinense</name>
    <dbReference type="NCBI Taxonomy" id="1131581"/>
    <lineage>
        <taxon>Eukaryota</taxon>
        <taxon>Fungi</taxon>
        <taxon>Dikarya</taxon>
        <taxon>Ascomycota</taxon>
        <taxon>Pezizomycotina</taxon>
        <taxon>Eurotiomycetes</taxon>
        <taxon>Eurotiomycetidae</taxon>
        <taxon>Eurotiales</taxon>
        <taxon>Aspergillaceae</taxon>
        <taxon>Penicillium</taxon>
    </lineage>
</organism>
<dbReference type="OrthoDB" id="2340290at2759"/>
<evidence type="ECO:0000313" key="2">
    <source>
        <dbReference type="Proteomes" id="UP001149074"/>
    </source>
</evidence>
<accession>A0A9W9K386</accession>
<dbReference type="AlphaFoldDB" id="A0A9W9K386"/>
<protein>
    <submittedName>
        <fullName evidence="1">Uncharacterized protein</fullName>
    </submittedName>
</protein>
<dbReference type="Proteomes" id="UP001149074">
    <property type="component" value="Unassembled WGS sequence"/>
</dbReference>
<dbReference type="RefSeq" id="XP_056473017.1">
    <property type="nucleotide sequence ID" value="XM_056622211.1"/>
</dbReference>
<dbReference type="GeneID" id="81361190"/>
<comment type="caution">
    <text evidence="1">The sequence shown here is derived from an EMBL/GenBank/DDBJ whole genome shotgun (WGS) entry which is preliminary data.</text>
</comment>
<evidence type="ECO:0000313" key="1">
    <source>
        <dbReference type="EMBL" id="KAJ5091036.1"/>
    </source>
</evidence>
<proteinExistence type="predicted"/>
<sequence length="143" mass="15884">MEDIKHEIVVHGNAVQGGKNINVSPHSDRASITLQNEERQLHFSIPTPVIVDGKRLKAGKVWIRFSTYEKSSDHASVISYIKITDADKHVATIHERLTGRPNQASIDFERKDVGWGLNVTVGLEYDKGPAVIDIHGVGIDFYA</sequence>
<name>A0A9W9K386_9EURO</name>
<dbReference type="InterPro" id="IPR046731">
    <property type="entry name" value="DUF6623"/>
</dbReference>
<keyword evidence="2" id="KW-1185">Reference proteome</keyword>
<reference evidence="1" key="1">
    <citation type="submission" date="2022-11" db="EMBL/GenBank/DDBJ databases">
        <authorList>
            <person name="Petersen C."/>
        </authorList>
    </citation>
    <scope>NUCLEOTIDE SEQUENCE</scope>
    <source>
        <strain evidence="1">IBT 30761</strain>
    </source>
</reference>
<dbReference type="EMBL" id="JAPQKI010000009">
    <property type="protein sequence ID" value="KAJ5091036.1"/>
    <property type="molecule type" value="Genomic_DNA"/>
</dbReference>
<reference evidence="1" key="2">
    <citation type="journal article" date="2023" name="IMA Fungus">
        <title>Comparative genomic study of the Penicillium genus elucidates a diverse pangenome and 15 lateral gene transfer events.</title>
        <authorList>
            <person name="Petersen C."/>
            <person name="Sorensen T."/>
            <person name="Nielsen M.R."/>
            <person name="Sondergaard T.E."/>
            <person name="Sorensen J.L."/>
            <person name="Fitzpatrick D.A."/>
            <person name="Frisvad J.C."/>
            <person name="Nielsen K.L."/>
        </authorList>
    </citation>
    <scope>NUCLEOTIDE SEQUENCE</scope>
    <source>
        <strain evidence="1">IBT 30761</strain>
    </source>
</reference>
<dbReference type="Pfam" id="PF20328">
    <property type="entry name" value="DUF6623"/>
    <property type="match status" value="1"/>
</dbReference>